<organism evidence="2 3">
    <name type="scientific">Arthrobacter horti</name>
    <dbReference type="NCBI Taxonomy" id="3068273"/>
    <lineage>
        <taxon>Bacteria</taxon>
        <taxon>Bacillati</taxon>
        <taxon>Actinomycetota</taxon>
        <taxon>Actinomycetes</taxon>
        <taxon>Micrococcales</taxon>
        <taxon>Micrococcaceae</taxon>
        <taxon>Arthrobacter</taxon>
    </lineage>
</organism>
<sequence length="523" mass="54753">MVATLLRLKLQILGNGFRRSPWQIVGLAIGGLYGLGVLVFMLIGLILLRGADTELARTILVLAGSAAVLGWALIPIIASGIDMTLDPQRFAAFGIPQRTLMTGMALAGLVGIPGALTAILSLATVIPWWRSPQEIAAALIGALLGLAGCLLYSRCAAAWGTNLAASRRFREIGMVLLIVPIMFIGPVVSTTVQGFRHASGDLSALASALSWTPFGAPWALPADVAVGDYAGAALRVVIALAALAVVMWLWNMAMVRAMVNPPRVTGGKRSAGKLGFFNVFPATPTGAVAARTASYWFRDPRYMGSLLVVPLLPVVLYLNASRQGHYDLLLIVGPLVAFLLAWSISSDVSYDNTAFALHIATGVSGKADRWGRVIGCCVLAVPAVLVLTLGSLAISHRWDLLPGMAGTCAGVLMTGMGLASVLSARYVTPVPKPGESPFKKPPGGQGLTLAVQGLGMLVLLVLCLPQGGLMIAEVITGNHVLGWINLVAGPLIGAVLLWLGVRIGGRDIERRGPELLAQLIKNG</sequence>
<gene>
    <name evidence="2" type="ORF">Q9R02_14515</name>
</gene>
<keyword evidence="3" id="KW-1185">Reference proteome</keyword>
<feature type="transmembrane region" description="Helical" evidence="1">
    <location>
        <begin position="373"/>
        <end position="394"/>
    </location>
</feature>
<feature type="transmembrane region" description="Helical" evidence="1">
    <location>
        <begin position="202"/>
        <end position="220"/>
    </location>
</feature>
<feature type="transmembrane region" description="Helical" evidence="1">
    <location>
        <begin position="21"/>
        <end position="47"/>
    </location>
</feature>
<evidence type="ECO:0000256" key="1">
    <source>
        <dbReference type="SAM" id="Phobius"/>
    </source>
</evidence>
<keyword evidence="1" id="KW-0812">Transmembrane</keyword>
<dbReference type="RefSeq" id="WP_305997420.1">
    <property type="nucleotide sequence ID" value="NZ_JAVALS010000014.1"/>
</dbReference>
<keyword evidence="1" id="KW-1133">Transmembrane helix</keyword>
<comment type="caution">
    <text evidence="2">The sequence shown here is derived from an EMBL/GenBank/DDBJ whole genome shotgun (WGS) entry which is preliminary data.</text>
</comment>
<name>A0ABT9IRZ1_9MICC</name>
<feature type="transmembrane region" description="Helical" evidence="1">
    <location>
        <begin position="480"/>
        <end position="501"/>
    </location>
</feature>
<keyword evidence="1" id="KW-0472">Membrane</keyword>
<feature type="transmembrane region" description="Helical" evidence="1">
    <location>
        <begin position="326"/>
        <end position="344"/>
    </location>
</feature>
<dbReference type="Proteomes" id="UP001232725">
    <property type="component" value="Unassembled WGS sequence"/>
</dbReference>
<feature type="transmembrane region" description="Helical" evidence="1">
    <location>
        <begin position="232"/>
        <end position="250"/>
    </location>
</feature>
<feature type="transmembrane region" description="Helical" evidence="1">
    <location>
        <begin position="135"/>
        <end position="153"/>
    </location>
</feature>
<feature type="transmembrane region" description="Helical" evidence="1">
    <location>
        <begin position="400"/>
        <end position="427"/>
    </location>
</feature>
<feature type="transmembrane region" description="Helical" evidence="1">
    <location>
        <begin position="270"/>
        <end position="290"/>
    </location>
</feature>
<proteinExistence type="predicted"/>
<feature type="transmembrane region" description="Helical" evidence="1">
    <location>
        <begin position="302"/>
        <end position="320"/>
    </location>
</feature>
<dbReference type="EMBL" id="JAVALS010000014">
    <property type="protein sequence ID" value="MDP5228374.1"/>
    <property type="molecule type" value="Genomic_DNA"/>
</dbReference>
<feature type="transmembrane region" description="Helical" evidence="1">
    <location>
        <begin position="174"/>
        <end position="196"/>
    </location>
</feature>
<protein>
    <submittedName>
        <fullName evidence="2">Transporter</fullName>
    </submittedName>
</protein>
<feature type="transmembrane region" description="Helical" evidence="1">
    <location>
        <begin position="59"/>
        <end position="81"/>
    </location>
</feature>
<evidence type="ECO:0000313" key="3">
    <source>
        <dbReference type="Proteomes" id="UP001232725"/>
    </source>
</evidence>
<accession>A0ABT9IRZ1</accession>
<evidence type="ECO:0000313" key="2">
    <source>
        <dbReference type="EMBL" id="MDP5228374.1"/>
    </source>
</evidence>
<feature type="transmembrane region" description="Helical" evidence="1">
    <location>
        <begin position="102"/>
        <end position="129"/>
    </location>
</feature>
<reference evidence="2 3" key="1">
    <citation type="submission" date="2023-08" db="EMBL/GenBank/DDBJ databases">
        <title>Arthrobacter horti sp. nov., isolated from forest soil.</title>
        <authorList>
            <person name="Park M."/>
        </authorList>
    </citation>
    <scope>NUCLEOTIDE SEQUENCE [LARGE SCALE GENOMIC DNA]</scope>
    <source>
        <strain evidence="2 3">YJM1</strain>
    </source>
</reference>
<feature type="transmembrane region" description="Helical" evidence="1">
    <location>
        <begin position="447"/>
        <end position="468"/>
    </location>
</feature>